<evidence type="ECO:0000313" key="7">
    <source>
        <dbReference type="Proteomes" id="UP001216253"/>
    </source>
</evidence>
<dbReference type="InterPro" id="IPR000397">
    <property type="entry name" value="Heat_shock_Hsp33"/>
</dbReference>
<dbReference type="PANTHER" id="PTHR30111:SF1">
    <property type="entry name" value="33 KDA CHAPERONIN"/>
    <property type="match status" value="1"/>
</dbReference>
<dbReference type="EMBL" id="JARESE010000010">
    <property type="protein sequence ID" value="MDE8650821.1"/>
    <property type="molecule type" value="Genomic_DNA"/>
</dbReference>
<dbReference type="Gene3D" id="3.90.1280.10">
    <property type="entry name" value="HSP33 redox switch-like"/>
    <property type="match status" value="1"/>
</dbReference>
<evidence type="ECO:0000256" key="4">
    <source>
        <dbReference type="ARBA" id="ARBA00023186"/>
    </source>
</evidence>
<keyword evidence="4" id="KW-0143">Chaperone</keyword>
<evidence type="ECO:0000256" key="3">
    <source>
        <dbReference type="ARBA" id="ARBA00023157"/>
    </source>
</evidence>
<gene>
    <name evidence="6" type="ORF">PYV00_03680</name>
</gene>
<dbReference type="InterPro" id="IPR023212">
    <property type="entry name" value="Hsp33_helix_hairpin_bin_dom_sf"/>
</dbReference>
<dbReference type="Gene3D" id="1.10.287.480">
    <property type="entry name" value="helix hairpin bin"/>
    <property type="match status" value="1"/>
</dbReference>
<evidence type="ECO:0000313" key="6">
    <source>
        <dbReference type="EMBL" id="MDE8650821.1"/>
    </source>
</evidence>
<keyword evidence="5" id="KW-0676">Redox-active center</keyword>
<evidence type="ECO:0000256" key="2">
    <source>
        <dbReference type="ARBA" id="ARBA00022833"/>
    </source>
</evidence>
<organism evidence="6 7">
    <name type="scientific">Novosphingobium album</name>
    <name type="common">ex Liu et al. 2023</name>
    <dbReference type="NCBI Taxonomy" id="3031130"/>
    <lineage>
        <taxon>Bacteria</taxon>
        <taxon>Pseudomonadati</taxon>
        <taxon>Pseudomonadota</taxon>
        <taxon>Alphaproteobacteria</taxon>
        <taxon>Sphingomonadales</taxon>
        <taxon>Sphingomonadaceae</taxon>
        <taxon>Novosphingobium</taxon>
    </lineage>
</organism>
<protein>
    <submittedName>
        <fullName evidence="6">Hsp33 family molecular chaperone HslO</fullName>
    </submittedName>
</protein>
<accession>A0ABT5WLB7</accession>
<dbReference type="RefSeq" id="WP_275226899.1">
    <property type="nucleotide sequence ID" value="NZ_JARESE010000010.1"/>
</dbReference>
<name>A0ABT5WLB7_9SPHN</name>
<evidence type="ECO:0000256" key="5">
    <source>
        <dbReference type="ARBA" id="ARBA00023284"/>
    </source>
</evidence>
<dbReference type="InterPro" id="IPR016154">
    <property type="entry name" value="Heat_shock_Hsp33_C"/>
</dbReference>
<dbReference type="InterPro" id="IPR016153">
    <property type="entry name" value="Heat_shock_Hsp33_N"/>
</dbReference>
<dbReference type="SUPFAM" id="SSF118352">
    <property type="entry name" value="HSP33 redox switch-like"/>
    <property type="match status" value="1"/>
</dbReference>
<comment type="caution">
    <text evidence="6">The sequence shown here is derived from an EMBL/GenBank/DDBJ whole genome shotgun (WGS) entry which is preliminary data.</text>
</comment>
<keyword evidence="2" id="KW-0862">Zinc</keyword>
<reference evidence="6 7" key="1">
    <citation type="submission" date="2023-03" db="EMBL/GenBank/DDBJ databases">
        <title>NovoSphingobium album sp. nov. isolated from polycyclic aromatic hydrocarbons- and heavy-metal polluted soil.</title>
        <authorList>
            <person name="Liu Z."/>
            <person name="Wang K."/>
        </authorList>
    </citation>
    <scope>NUCLEOTIDE SEQUENCE [LARGE SCALE GENOMIC DNA]</scope>
    <source>
        <strain evidence="6 7">H3SJ31-1</strain>
    </source>
</reference>
<keyword evidence="1" id="KW-0963">Cytoplasm</keyword>
<proteinExistence type="predicted"/>
<dbReference type="Gene3D" id="3.55.30.10">
    <property type="entry name" value="Hsp33 domain"/>
    <property type="match status" value="1"/>
</dbReference>
<keyword evidence="3" id="KW-1015">Disulfide bond</keyword>
<dbReference type="SUPFAM" id="SSF64397">
    <property type="entry name" value="Hsp33 domain"/>
    <property type="match status" value="1"/>
</dbReference>
<keyword evidence="7" id="KW-1185">Reference proteome</keyword>
<evidence type="ECO:0000256" key="1">
    <source>
        <dbReference type="ARBA" id="ARBA00022490"/>
    </source>
</evidence>
<dbReference type="CDD" id="cd00498">
    <property type="entry name" value="Hsp33"/>
    <property type="match status" value="1"/>
</dbReference>
<dbReference type="PANTHER" id="PTHR30111">
    <property type="entry name" value="33 KDA CHAPERONIN"/>
    <property type="match status" value="1"/>
</dbReference>
<dbReference type="Proteomes" id="UP001216253">
    <property type="component" value="Unassembled WGS sequence"/>
</dbReference>
<sequence length="302" mass="33467">MSDAYLIRSDETGFDRVLAFTVPDRHARGRVVRLGPVLETILSAHDYPAAIKHLLAEALVLTALMGSLLKEEGSQLTLQAQAEGGAVDLLVCDYRCGELRGYARHNPEQLGRIGANPRLSALFGEGYLAITFDLAVTNERYQGIVPLEGASLAEACEAYFAQSEQVPTLLRVAIRAAGDRCVAGGLLVQHFPEGEEGRERLHVKGDHPEWAHVAIMAGSVRHDELVDPALTQEDLVWRLFHEEREVRVEPLSPITRGCRCSVEHYQEILRRFPEDERAEMRDPDGLIPVDCAFCSKVLRIPA</sequence>
<dbReference type="Pfam" id="PF01430">
    <property type="entry name" value="HSP33"/>
    <property type="match status" value="1"/>
</dbReference>
<dbReference type="PIRSF" id="PIRSF005261">
    <property type="entry name" value="Heat_shock_Hsp33"/>
    <property type="match status" value="1"/>
</dbReference>